<comment type="caution">
    <text evidence="1">The sequence shown here is derived from an EMBL/GenBank/DDBJ whole genome shotgun (WGS) entry which is preliminary data.</text>
</comment>
<dbReference type="EMBL" id="PPTY01000001">
    <property type="protein sequence ID" value="RDB89252.1"/>
    <property type="molecule type" value="Genomic_DNA"/>
</dbReference>
<dbReference type="RefSeq" id="WP_052106151.1">
    <property type="nucleotide sequence ID" value="NZ_JAKNGC010000001.1"/>
</dbReference>
<evidence type="ECO:0000313" key="1">
    <source>
        <dbReference type="EMBL" id="RDB89252.1"/>
    </source>
</evidence>
<dbReference type="AlphaFoldDB" id="A0A369NEV7"/>
<evidence type="ECO:0000313" key="2">
    <source>
        <dbReference type="Proteomes" id="UP000253857"/>
    </source>
</evidence>
<name>A0A369NEV7_EGGLN</name>
<accession>A0A369NEV7</accession>
<reference evidence="1 2" key="1">
    <citation type="journal article" date="2018" name="Elife">
        <title>Discovery and characterization of a prevalent human gut bacterial enzyme sufficient for the inactivation of a family of plant toxins.</title>
        <authorList>
            <person name="Koppel N."/>
            <person name="Bisanz J.E."/>
            <person name="Pandelia M.E."/>
            <person name="Turnbaugh P.J."/>
            <person name="Balskus E.P."/>
        </authorList>
    </citation>
    <scope>NUCLEOTIDE SEQUENCE [LARGE SCALE GENOMIC DNA]</scope>
    <source>
        <strain evidence="1 2">FAA1-1-60AUCSF</strain>
    </source>
</reference>
<proteinExistence type="predicted"/>
<dbReference type="Proteomes" id="UP000253857">
    <property type="component" value="Unassembled WGS sequence"/>
</dbReference>
<organism evidence="1 2">
    <name type="scientific">Eggerthella lenta</name>
    <name type="common">Eubacterium lentum</name>
    <dbReference type="NCBI Taxonomy" id="84112"/>
    <lineage>
        <taxon>Bacteria</taxon>
        <taxon>Bacillati</taxon>
        <taxon>Actinomycetota</taxon>
        <taxon>Coriobacteriia</taxon>
        <taxon>Eggerthellales</taxon>
        <taxon>Eggerthellaceae</taxon>
        <taxon>Eggerthella</taxon>
    </lineage>
</organism>
<protein>
    <submittedName>
        <fullName evidence="1">Uncharacterized protein</fullName>
    </submittedName>
</protein>
<sequence length="65" mass="7469">MVSDAKKRADAKYRKEKVRQVVVRFGPPDADLLEHLEGKENMAGYIKQLIRADMERARPDDGRKA</sequence>
<gene>
    <name evidence="1" type="ORF">C1871_00860</name>
</gene>